<dbReference type="VEuPathDB" id="FungiDB:H310_02892"/>
<comment type="caution">
    <text evidence="5">The sequence shown here is derived from an EMBL/GenBank/DDBJ whole genome shotgun (WGS) entry which is preliminary data.</text>
</comment>
<feature type="compositionally biased region" description="Gly residues" evidence="3">
    <location>
        <begin position="90"/>
        <end position="100"/>
    </location>
</feature>
<keyword evidence="6" id="KW-1185">Reference proteome</keyword>
<evidence type="ECO:0000313" key="6">
    <source>
        <dbReference type="Proteomes" id="UP000285060"/>
    </source>
</evidence>
<evidence type="ECO:0000256" key="2">
    <source>
        <dbReference type="PROSITE-ProRule" id="PRU00176"/>
    </source>
</evidence>
<dbReference type="AlphaFoldDB" id="A0A3R7D6D1"/>
<evidence type="ECO:0000256" key="3">
    <source>
        <dbReference type="SAM" id="MobiDB-lite"/>
    </source>
</evidence>
<reference evidence="5 6" key="1">
    <citation type="submission" date="2018-08" db="EMBL/GenBank/DDBJ databases">
        <title>Aphanomyces genome sequencing and annotation.</title>
        <authorList>
            <person name="Minardi D."/>
            <person name="Oidtmann B."/>
            <person name="Van Der Giezen M."/>
            <person name="Studholme D.J."/>
        </authorList>
    </citation>
    <scope>NUCLEOTIDE SEQUENCE [LARGE SCALE GENOMIC DNA]</scope>
    <source>
        <strain evidence="5 6">NJM0002</strain>
    </source>
</reference>
<dbReference type="InterPro" id="IPR012677">
    <property type="entry name" value="Nucleotide-bd_a/b_plait_sf"/>
</dbReference>
<organism evidence="5 6">
    <name type="scientific">Aphanomyces invadans</name>
    <dbReference type="NCBI Taxonomy" id="157072"/>
    <lineage>
        <taxon>Eukaryota</taxon>
        <taxon>Sar</taxon>
        <taxon>Stramenopiles</taxon>
        <taxon>Oomycota</taxon>
        <taxon>Saprolegniomycetes</taxon>
        <taxon>Saprolegniales</taxon>
        <taxon>Verrucalvaceae</taxon>
        <taxon>Aphanomyces</taxon>
    </lineage>
</organism>
<feature type="region of interest" description="Disordered" evidence="3">
    <location>
        <begin position="34"/>
        <end position="143"/>
    </location>
</feature>
<dbReference type="InterPro" id="IPR000504">
    <property type="entry name" value="RRM_dom"/>
</dbReference>
<dbReference type="PANTHER" id="PTHR23236:SF92">
    <property type="entry name" value="POLYADENYLATE-BINDING PROTEIN 1"/>
    <property type="match status" value="1"/>
</dbReference>
<accession>A0A3R7D6D1</accession>
<evidence type="ECO:0000256" key="1">
    <source>
        <dbReference type="ARBA" id="ARBA00022884"/>
    </source>
</evidence>
<evidence type="ECO:0000259" key="4">
    <source>
        <dbReference type="PROSITE" id="PS50102"/>
    </source>
</evidence>
<dbReference type="EMBL" id="QUSY01000036">
    <property type="protein sequence ID" value="RHY34285.1"/>
    <property type="molecule type" value="Genomic_DNA"/>
</dbReference>
<dbReference type="Pfam" id="PF00076">
    <property type="entry name" value="RRM_1"/>
    <property type="match status" value="1"/>
</dbReference>
<gene>
    <name evidence="5" type="ORF">DYB32_001040</name>
</gene>
<protein>
    <recommendedName>
        <fullName evidence="4">RRM domain-containing protein</fullName>
    </recommendedName>
</protein>
<dbReference type="PROSITE" id="PS50102">
    <property type="entry name" value="RRM"/>
    <property type="match status" value="1"/>
</dbReference>
<dbReference type="Gene3D" id="3.30.70.330">
    <property type="match status" value="1"/>
</dbReference>
<dbReference type="SUPFAM" id="SSF54928">
    <property type="entry name" value="RNA-binding domain, RBD"/>
    <property type="match status" value="1"/>
</dbReference>
<sequence length="143" mass="14441">MRVTVVCDKATGQPKGYAYIEFATPDAAQSALALNETPFRGRQIKVTTKRVNERGFNGAGRGRGDRSEHPSGRGGGRRGGCNVGSPRGPSGRGGGRGGGRSPPPSRGGRGISHDGDLSLSADAAGSGSTGNPPLGPGGRVVYL</sequence>
<dbReference type="InterPro" id="IPR035979">
    <property type="entry name" value="RBD_domain_sf"/>
</dbReference>
<name>A0A3R7D6D1_9STRA</name>
<feature type="compositionally biased region" description="Low complexity" evidence="3">
    <location>
        <begin position="117"/>
        <end position="126"/>
    </location>
</feature>
<feature type="compositionally biased region" description="Basic and acidic residues" evidence="3">
    <location>
        <begin position="62"/>
        <end position="71"/>
    </location>
</feature>
<proteinExistence type="predicted"/>
<dbReference type="GO" id="GO:0008143">
    <property type="term" value="F:poly(A) binding"/>
    <property type="evidence" value="ECO:0007669"/>
    <property type="project" value="TreeGrafter"/>
</dbReference>
<feature type="domain" description="RRM" evidence="4">
    <location>
        <begin position="1"/>
        <end position="51"/>
    </location>
</feature>
<feature type="compositionally biased region" description="Gly residues" evidence="3">
    <location>
        <begin position="72"/>
        <end position="82"/>
    </location>
</feature>
<dbReference type="PANTHER" id="PTHR23236">
    <property type="entry name" value="EUKARYOTIC TRANSLATION INITIATION FACTOR 4B/4H"/>
    <property type="match status" value="1"/>
</dbReference>
<evidence type="ECO:0000313" key="5">
    <source>
        <dbReference type="EMBL" id="RHY34285.1"/>
    </source>
</evidence>
<keyword evidence="1 2" id="KW-0694">RNA-binding</keyword>
<dbReference type="Proteomes" id="UP000285060">
    <property type="component" value="Unassembled WGS sequence"/>
</dbReference>